<keyword evidence="5 8" id="KW-0560">Oxidoreductase</keyword>
<reference evidence="11 12" key="1">
    <citation type="submission" date="2024-10" db="EMBL/GenBank/DDBJ databases">
        <title>Updated reference genomes for cyclostephanoid diatoms.</title>
        <authorList>
            <person name="Roberts W.R."/>
            <person name="Alverson A.J."/>
        </authorList>
    </citation>
    <scope>NUCLEOTIDE SEQUENCE [LARGE SCALE GENOMIC DNA]</scope>
    <source>
        <strain evidence="11 12">AJA232-27</strain>
    </source>
</reference>
<proteinExistence type="predicted"/>
<dbReference type="InterPro" id="IPR013766">
    <property type="entry name" value="Thioredoxin_domain"/>
</dbReference>
<name>A0ABD3MGB4_9STRA</name>
<dbReference type="InterPro" id="IPR036249">
    <property type="entry name" value="Thioredoxin-like_sf"/>
</dbReference>
<comment type="cofactor">
    <cofactor evidence="1 8">
        <name>FAD</name>
        <dbReference type="ChEBI" id="CHEBI:57692"/>
    </cofactor>
</comment>
<evidence type="ECO:0000313" key="12">
    <source>
        <dbReference type="Proteomes" id="UP001530293"/>
    </source>
</evidence>
<keyword evidence="3" id="KW-0732">Signal</keyword>
<gene>
    <name evidence="11" type="ORF">ACHAWU_005820</name>
</gene>
<comment type="caution">
    <text evidence="11">The sequence shown here is derived from an EMBL/GenBank/DDBJ whole genome shotgun (WGS) entry which is preliminary data.</text>
</comment>
<evidence type="ECO:0000256" key="1">
    <source>
        <dbReference type="ARBA" id="ARBA00001974"/>
    </source>
</evidence>
<dbReference type="EC" id="1.8.3.2" evidence="8"/>
<dbReference type="PROSITE" id="PS51352">
    <property type="entry name" value="THIOREDOXIN_2"/>
    <property type="match status" value="1"/>
</dbReference>
<protein>
    <recommendedName>
        <fullName evidence="8">Sulfhydryl oxidase</fullName>
        <ecNumber evidence="8">1.8.3.2</ecNumber>
    </recommendedName>
</protein>
<evidence type="ECO:0000256" key="3">
    <source>
        <dbReference type="ARBA" id="ARBA00022729"/>
    </source>
</evidence>
<accession>A0ABD3MGB4</accession>
<dbReference type="InterPro" id="IPR036774">
    <property type="entry name" value="ERV/ALR_sulphydryl_oxid_sf"/>
</dbReference>
<feature type="domain" description="ERV/ALR sulfhydryl oxidase" evidence="9">
    <location>
        <begin position="353"/>
        <end position="475"/>
    </location>
</feature>
<evidence type="ECO:0000259" key="9">
    <source>
        <dbReference type="PROSITE" id="PS51324"/>
    </source>
</evidence>
<sequence length="529" mass="60568">MGRGEKSLRAPVDALNDVWSAYGCTVINGTHSSRMPDRRRWTHRSTIVNFLCCVLLLSLELVQAREADVRSRFLYADDPRATIILEYQLHNAPTKDYAAEELIGVEYDEERHIRPYFLNPENGRRVVQYYSPWCGHCQSFKAKYIALAKEINHRLPYDDSEINFHAVSCSVYHWVCMQNNVKGFPTFVLFHADSAEPHWLKEEEMTVERIAETFGVQLQAPPEMGNGLDSNREGIDEIAPIDILGASVNGLARTRETLYKDAALSFVHALKTGIFLHEDGGETRDSLNSVQREVFSDWIDLLSWSLPPSWILHTLINEIRNNIDYVMDSEENLMLTVSKHEALVLGGNMKWSTQCSEHAGYSCGLWGLLHIISMGVIERHRAVLGARDQVSTQFVARTMRNYIEHFFDCKQCKEYFLSMYDTCGFNHCRRFKQSQKVPSKESWSEFSLWLWEVHNDVNIKLANSVSVAKVASKGEDSGDRRNRNADVFSWPSQGECPACRGITGKWDKDAVLSHLKQAYWYVPILIISI</sequence>
<evidence type="ECO:0000256" key="7">
    <source>
        <dbReference type="ARBA" id="ARBA00023180"/>
    </source>
</evidence>
<keyword evidence="7" id="KW-0325">Glycoprotein</keyword>
<dbReference type="PROSITE" id="PS51324">
    <property type="entry name" value="ERV_ALR"/>
    <property type="match status" value="1"/>
</dbReference>
<comment type="catalytic activity">
    <reaction evidence="8">
        <text>2 R'C(R)SH + O2 = R'C(R)S-S(R)CR' + H2O2</text>
        <dbReference type="Rhea" id="RHEA:17357"/>
        <dbReference type="ChEBI" id="CHEBI:15379"/>
        <dbReference type="ChEBI" id="CHEBI:16240"/>
        <dbReference type="ChEBI" id="CHEBI:16520"/>
        <dbReference type="ChEBI" id="CHEBI:17412"/>
        <dbReference type="EC" id="1.8.3.2"/>
    </reaction>
</comment>
<dbReference type="PROSITE" id="PS00194">
    <property type="entry name" value="THIOREDOXIN_1"/>
    <property type="match status" value="1"/>
</dbReference>
<keyword evidence="2 8" id="KW-0285">Flavoprotein</keyword>
<feature type="domain" description="Thioredoxin" evidence="10">
    <location>
        <begin position="88"/>
        <end position="220"/>
    </location>
</feature>
<evidence type="ECO:0000256" key="5">
    <source>
        <dbReference type="ARBA" id="ARBA00023002"/>
    </source>
</evidence>
<dbReference type="GO" id="GO:0016972">
    <property type="term" value="F:thiol oxidase activity"/>
    <property type="evidence" value="ECO:0007669"/>
    <property type="project" value="UniProtKB-EC"/>
</dbReference>
<dbReference type="SUPFAM" id="SSF69000">
    <property type="entry name" value="FAD-dependent thiol oxidase"/>
    <property type="match status" value="1"/>
</dbReference>
<dbReference type="CDD" id="cd02961">
    <property type="entry name" value="PDI_a_family"/>
    <property type="match status" value="1"/>
</dbReference>
<dbReference type="Pfam" id="PF00085">
    <property type="entry name" value="Thioredoxin"/>
    <property type="match status" value="1"/>
</dbReference>
<dbReference type="AlphaFoldDB" id="A0ABD3MGB4"/>
<dbReference type="Gene3D" id="3.40.30.10">
    <property type="entry name" value="Glutaredoxin"/>
    <property type="match status" value="1"/>
</dbReference>
<dbReference type="InterPro" id="IPR017905">
    <property type="entry name" value="ERV/ALR_sulphydryl_oxidase"/>
</dbReference>
<keyword evidence="4 8" id="KW-0274">FAD</keyword>
<dbReference type="Proteomes" id="UP001530293">
    <property type="component" value="Unassembled WGS sequence"/>
</dbReference>
<dbReference type="Gene3D" id="1.20.120.310">
    <property type="entry name" value="ERV/ALR sulfhydryl oxidase domain"/>
    <property type="match status" value="1"/>
</dbReference>
<dbReference type="SUPFAM" id="SSF52833">
    <property type="entry name" value="Thioredoxin-like"/>
    <property type="match status" value="1"/>
</dbReference>
<keyword evidence="6" id="KW-1015">Disulfide bond</keyword>
<dbReference type="EMBL" id="JALLBG020000132">
    <property type="protein sequence ID" value="KAL3762617.1"/>
    <property type="molecule type" value="Genomic_DNA"/>
</dbReference>
<keyword evidence="12" id="KW-1185">Reference proteome</keyword>
<dbReference type="InterPro" id="IPR039798">
    <property type="entry name" value="Sulfhydryl_oxidase"/>
</dbReference>
<dbReference type="InterPro" id="IPR017937">
    <property type="entry name" value="Thioredoxin_CS"/>
</dbReference>
<evidence type="ECO:0000259" key="10">
    <source>
        <dbReference type="PROSITE" id="PS51352"/>
    </source>
</evidence>
<evidence type="ECO:0000256" key="4">
    <source>
        <dbReference type="ARBA" id="ARBA00022827"/>
    </source>
</evidence>
<evidence type="ECO:0000313" key="11">
    <source>
        <dbReference type="EMBL" id="KAL3762617.1"/>
    </source>
</evidence>
<evidence type="ECO:0000256" key="6">
    <source>
        <dbReference type="ARBA" id="ARBA00023157"/>
    </source>
</evidence>
<dbReference type="PANTHER" id="PTHR22897">
    <property type="entry name" value="QUIESCIN Q6-RELATED SULFHYDRYL OXIDASE"/>
    <property type="match status" value="1"/>
</dbReference>
<organism evidence="11 12">
    <name type="scientific">Discostella pseudostelligera</name>
    <dbReference type="NCBI Taxonomy" id="259834"/>
    <lineage>
        <taxon>Eukaryota</taxon>
        <taxon>Sar</taxon>
        <taxon>Stramenopiles</taxon>
        <taxon>Ochrophyta</taxon>
        <taxon>Bacillariophyta</taxon>
        <taxon>Coscinodiscophyceae</taxon>
        <taxon>Thalassiosirophycidae</taxon>
        <taxon>Stephanodiscales</taxon>
        <taxon>Stephanodiscaceae</taxon>
        <taxon>Discostella</taxon>
    </lineage>
</organism>
<dbReference type="PANTHER" id="PTHR22897:SF8">
    <property type="entry name" value="SULFHYDRYL OXIDASE"/>
    <property type="match status" value="1"/>
</dbReference>
<dbReference type="Pfam" id="PF04777">
    <property type="entry name" value="Evr1_Alr"/>
    <property type="match status" value="1"/>
</dbReference>
<evidence type="ECO:0000256" key="8">
    <source>
        <dbReference type="RuleBase" id="RU371123"/>
    </source>
</evidence>
<evidence type="ECO:0000256" key="2">
    <source>
        <dbReference type="ARBA" id="ARBA00022630"/>
    </source>
</evidence>